<evidence type="ECO:0000256" key="1">
    <source>
        <dbReference type="SAM" id="Phobius"/>
    </source>
</evidence>
<protein>
    <submittedName>
        <fullName evidence="2">Uncharacterized protein</fullName>
    </submittedName>
</protein>
<evidence type="ECO:0000313" key="2">
    <source>
        <dbReference type="EMBL" id="KAK7494177.1"/>
    </source>
</evidence>
<accession>A0ABD0L435</accession>
<dbReference type="Proteomes" id="UP001519460">
    <property type="component" value="Unassembled WGS sequence"/>
</dbReference>
<keyword evidence="3" id="KW-1185">Reference proteome</keyword>
<gene>
    <name evidence="2" type="ORF">BaRGS_00014650</name>
</gene>
<sequence>MSEETVELVEASFFRGSCADMHIFGQLPKDVHRAAHFCHSLDNWTEPSDFPSLTMPGIFLIFSNVVLAVSTVTAERMGFWE</sequence>
<keyword evidence="1" id="KW-0472">Membrane</keyword>
<dbReference type="EMBL" id="JACVVK020000086">
    <property type="protein sequence ID" value="KAK7494177.1"/>
    <property type="molecule type" value="Genomic_DNA"/>
</dbReference>
<feature type="transmembrane region" description="Helical" evidence="1">
    <location>
        <begin position="53"/>
        <end position="74"/>
    </location>
</feature>
<keyword evidence="1" id="KW-0812">Transmembrane</keyword>
<name>A0ABD0L435_9CAEN</name>
<keyword evidence="1" id="KW-1133">Transmembrane helix</keyword>
<reference evidence="2 3" key="1">
    <citation type="journal article" date="2023" name="Sci. Data">
        <title>Genome assembly of the Korean intertidal mud-creeper Batillaria attramentaria.</title>
        <authorList>
            <person name="Patra A.K."/>
            <person name="Ho P.T."/>
            <person name="Jun S."/>
            <person name="Lee S.J."/>
            <person name="Kim Y."/>
            <person name="Won Y.J."/>
        </authorList>
    </citation>
    <scope>NUCLEOTIDE SEQUENCE [LARGE SCALE GENOMIC DNA]</scope>
    <source>
        <strain evidence="2">Wonlab-2016</strain>
    </source>
</reference>
<evidence type="ECO:0000313" key="3">
    <source>
        <dbReference type="Proteomes" id="UP001519460"/>
    </source>
</evidence>
<dbReference type="AlphaFoldDB" id="A0ABD0L435"/>
<organism evidence="2 3">
    <name type="scientific">Batillaria attramentaria</name>
    <dbReference type="NCBI Taxonomy" id="370345"/>
    <lineage>
        <taxon>Eukaryota</taxon>
        <taxon>Metazoa</taxon>
        <taxon>Spiralia</taxon>
        <taxon>Lophotrochozoa</taxon>
        <taxon>Mollusca</taxon>
        <taxon>Gastropoda</taxon>
        <taxon>Caenogastropoda</taxon>
        <taxon>Sorbeoconcha</taxon>
        <taxon>Cerithioidea</taxon>
        <taxon>Batillariidae</taxon>
        <taxon>Batillaria</taxon>
    </lineage>
</organism>
<comment type="caution">
    <text evidence="2">The sequence shown here is derived from an EMBL/GenBank/DDBJ whole genome shotgun (WGS) entry which is preliminary data.</text>
</comment>
<proteinExistence type="predicted"/>